<reference evidence="1" key="1">
    <citation type="submission" date="2018-11" db="EMBL/GenBank/DDBJ databases">
        <authorList>
            <consortium name="Pathogen Informatics"/>
        </authorList>
    </citation>
    <scope>NUCLEOTIDE SEQUENCE</scope>
</reference>
<dbReference type="AlphaFoldDB" id="A0A3S5AK27"/>
<accession>A0A3S5AK27</accession>
<evidence type="ECO:0000313" key="1">
    <source>
        <dbReference type="EMBL" id="VEL38899.1"/>
    </source>
</evidence>
<keyword evidence="2" id="KW-1185">Reference proteome</keyword>
<gene>
    <name evidence="1" type="ORF">PXEA_LOCUS32339</name>
</gene>
<feature type="non-terminal residue" evidence="1">
    <location>
        <position position="1"/>
    </location>
</feature>
<sequence length="197" mass="21401">IVSYPFYSLFSLAPFYPFRKTHSGFLSDKDSFNGQSAWMSSSLKPTRLRLCISAQAPVLVLPVSSLSSRCLVFDLGHMTAKNAFRPLKLVSTDKLTTSSIVSKDGAATSCRKFSNISGYTNSTFTSSADGSDSIRFPSSGTLPPDLPLFNCQYCLNETAANGTHEHVGLLSSHTSKSHRTVEEFLNNPEASISGTFH</sequence>
<dbReference type="Proteomes" id="UP000784294">
    <property type="component" value="Unassembled WGS sequence"/>
</dbReference>
<dbReference type="EMBL" id="CAAALY010259391">
    <property type="protein sequence ID" value="VEL38899.1"/>
    <property type="molecule type" value="Genomic_DNA"/>
</dbReference>
<proteinExistence type="predicted"/>
<protein>
    <submittedName>
        <fullName evidence="1">Uncharacterized protein</fullName>
    </submittedName>
</protein>
<name>A0A3S5AK27_9PLAT</name>
<comment type="caution">
    <text evidence="1">The sequence shown here is derived from an EMBL/GenBank/DDBJ whole genome shotgun (WGS) entry which is preliminary data.</text>
</comment>
<organism evidence="1 2">
    <name type="scientific">Protopolystoma xenopodis</name>
    <dbReference type="NCBI Taxonomy" id="117903"/>
    <lineage>
        <taxon>Eukaryota</taxon>
        <taxon>Metazoa</taxon>
        <taxon>Spiralia</taxon>
        <taxon>Lophotrochozoa</taxon>
        <taxon>Platyhelminthes</taxon>
        <taxon>Monogenea</taxon>
        <taxon>Polyopisthocotylea</taxon>
        <taxon>Polystomatidea</taxon>
        <taxon>Polystomatidae</taxon>
        <taxon>Protopolystoma</taxon>
    </lineage>
</organism>
<evidence type="ECO:0000313" key="2">
    <source>
        <dbReference type="Proteomes" id="UP000784294"/>
    </source>
</evidence>